<evidence type="ECO:0000313" key="3">
    <source>
        <dbReference type="Proteomes" id="UP001165384"/>
    </source>
</evidence>
<evidence type="ECO:0000256" key="1">
    <source>
        <dbReference type="SAM" id="MobiDB-lite"/>
    </source>
</evidence>
<gene>
    <name evidence="2" type="ORF">LZ012_02540</name>
</gene>
<dbReference type="RefSeq" id="WP_275707236.1">
    <property type="nucleotide sequence ID" value="NZ_JAKLTN010000001.1"/>
</dbReference>
<sequence>MTFTFSLPQLTPDERPWRLDWFGELAYPGMVKQYRHPYIKVAVSPLLGSLDDFGASAEFRTDISQQRDVWVPLGCLPMLRIGDIWQQGAFAKSPPYSLNSFGLKIFPETTTVVKAGLSVEESYLLPFAEHPWHRHHTQSYCLEVKATDDISVIIPGVELIRFYFGSSSKLLHRLVTQPLREEALWREKYYDFDRRHLHLKLADGLSGTSASDIGRIAQEPYAWRAASYIYGHCLRAASMGEVVYPYTYFPFQGLTTIVSHGMWLPVSGSSRCNFLVFRLQHCSHRFPFESLTYEVSDRTLKKRGLGMEGPLKETSAAKRFQSKKSGAMLSSTDPGSAKTPRRIPFDQAYRFSDLKGKSIWREQIVASTVAGVMRVHADGSLEQLAFGEPDGSGKAGAVDACVNGSSPLSIADTTDLPHFVKTGMTMLMSQRRDRGNTVRAKPLLAFGRDECVFALPTIVDEDGVVDTVTLYTEPDGRHRQRRACFIGIFDAENVIERFAIVEGVQVRNPPSVHQIHKFDLIEVLSREIELEN</sequence>
<dbReference type="Proteomes" id="UP001165384">
    <property type="component" value="Unassembled WGS sequence"/>
</dbReference>
<proteinExistence type="predicted"/>
<evidence type="ECO:0000313" key="2">
    <source>
        <dbReference type="EMBL" id="MCG2575870.1"/>
    </source>
</evidence>
<reference evidence="2" key="1">
    <citation type="submission" date="2022-01" db="EMBL/GenBank/DDBJ databases">
        <authorList>
            <person name="Jo J.-H."/>
            <person name="Im W.-T."/>
        </authorList>
    </citation>
    <scope>NUCLEOTIDE SEQUENCE</scope>
    <source>
        <strain evidence="2">XY25</strain>
    </source>
</reference>
<accession>A0ABS9JY94</accession>
<keyword evidence="3" id="KW-1185">Reference proteome</keyword>
<feature type="region of interest" description="Disordered" evidence="1">
    <location>
        <begin position="315"/>
        <end position="341"/>
    </location>
</feature>
<organism evidence="2 3">
    <name type="scientific">Dechloromonas hankyongensis</name>
    <dbReference type="NCBI Taxonomy" id="2908002"/>
    <lineage>
        <taxon>Bacteria</taxon>
        <taxon>Pseudomonadati</taxon>
        <taxon>Pseudomonadota</taxon>
        <taxon>Betaproteobacteria</taxon>
        <taxon>Rhodocyclales</taxon>
        <taxon>Azonexaceae</taxon>
        <taxon>Dechloromonas</taxon>
    </lineage>
</organism>
<name>A0ABS9JY94_9RHOO</name>
<dbReference type="EMBL" id="JAKLTN010000001">
    <property type="protein sequence ID" value="MCG2575870.1"/>
    <property type="molecule type" value="Genomic_DNA"/>
</dbReference>
<comment type="caution">
    <text evidence="2">The sequence shown here is derived from an EMBL/GenBank/DDBJ whole genome shotgun (WGS) entry which is preliminary data.</text>
</comment>
<protein>
    <submittedName>
        <fullName evidence="2">Uncharacterized protein</fullName>
    </submittedName>
</protein>